<evidence type="ECO:0000313" key="6">
    <source>
        <dbReference type="EMBL" id="QNO50135.1"/>
    </source>
</evidence>
<evidence type="ECO:0000256" key="2">
    <source>
        <dbReference type="ARBA" id="ARBA00022840"/>
    </source>
</evidence>
<dbReference type="InterPro" id="IPR027417">
    <property type="entry name" value="P-loop_NTPase"/>
</dbReference>
<dbReference type="InterPro" id="IPR010624">
    <property type="entry name" value="KaiC_dom"/>
</dbReference>
<evidence type="ECO:0000313" key="7">
    <source>
        <dbReference type="EMBL" id="QNO50251.1"/>
    </source>
</evidence>
<dbReference type="PROSITE" id="PS51146">
    <property type="entry name" value="KAIC"/>
    <property type="match status" value="1"/>
</dbReference>
<gene>
    <name evidence="4" type="ORF">DFIJPJLC_00003</name>
    <name evidence="7" type="ORF">KDJOFGEH_00003</name>
    <name evidence="5" type="ORF">LENKHJGJ_00020</name>
    <name evidence="6" type="ORF">MOOMDFED_00003</name>
</gene>
<evidence type="ECO:0000259" key="3">
    <source>
        <dbReference type="PROSITE" id="PS51146"/>
    </source>
</evidence>
<dbReference type="EMBL" id="MT631406">
    <property type="protein sequence ID" value="QNO50135.1"/>
    <property type="molecule type" value="Genomic_DNA"/>
</dbReference>
<dbReference type="EMBL" id="MT631297">
    <property type="protein sequence ID" value="QNO48060.1"/>
    <property type="molecule type" value="Genomic_DNA"/>
</dbReference>
<keyword evidence="1" id="KW-0547">Nucleotide-binding</keyword>
<reference evidence="4" key="1">
    <citation type="submission" date="2020-06" db="EMBL/GenBank/DDBJ databases">
        <title>Unique genomic features of the anaerobic methanotrophic archaea.</title>
        <authorList>
            <person name="Chadwick G.L."/>
            <person name="Skennerton C.T."/>
            <person name="Laso-Perez R."/>
            <person name="Leu A.O."/>
            <person name="Speth D.R."/>
            <person name="Yu H."/>
            <person name="Morgan-Lang C."/>
            <person name="Hatzenpichler R."/>
            <person name="Goudeau D."/>
            <person name="Malmstrom R."/>
            <person name="Brazelton W.J."/>
            <person name="Woyke T."/>
            <person name="Hallam S.J."/>
            <person name="Tyson G.W."/>
            <person name="Wegener G."/>
            <person name="Boetius A."/>
            <person name="Orphan V."/>
        </authorList>
    </citation>
    <scope>NUCLEOTIDE SEQUENCE</scope>
</reference>
<dbReference type="SUPFAM" id="SSF52540">
    <property type="entry name" value="P-loop containing nucleoside triphosphate hydrolases"/>
    <property type="match status" value="1"/>
</dbReference>
<proteinExistence type="predicted"/>
<evidence type="ECO:0000256" key="1">
    <source>
        <dbReference type="ARBA" id="ARBA00022741"/>
    </source>
</evidence>
<dbReference type="Gene3D" id="3.40.50.300">
    <property type="entry name" value="P-loop containing nucleotide triphosphate hydrolases"/>
    <property type="match status" value="1"/>
</dbReference>
<dbReference type="GO" id="GO:0005524">
    <property type="term" value="F:ATP binding"/>
    <property type="evidence" value="ECO:0007669"/>
    <property type="project" value="UniProtKB-KW"/>
</dbReference>
<sequence>MIDRVPTGIPGFDELCEGGLIKDRTYLLSGTSGTGKTNFAFQFLYSGITEYGENGIFVATEERPEQIRENLSGFGWDLQALEDEGKLAIIDACSTKIGVPSQEQYVDTRPFDMRALLNQIIAIQDMSGAKRAVVDSSTSLGFHLQDPAKIRIELLKLSTTLEILGLTSFMTCETIEDTLYSRFGVENFVTEGTIMLYNRRYENVRVRSMEIFKMRGSDHSKGIHPYEITSSGIVIHPHEEVY</sequence>
<organism evidence="4">
    <name type="scientific">Candidatus Methanogaster sp. ANME-2c ERB4</name>
    <dbReference type="NCBI Taxonomy" id="2759911"/>
    <lineage>
        <taxon>Archaea</taxon>
        <taxon>Methanobacteriati</taxon>
        <taxon>Methanobacteriota</taxon>
        <taxon>Stenosarchaea group</taxon>
        <taxon>Methanomicrobia</taxon>
        <taxon>Methanosarcinales</taxon>
        <taxon>ANME-2 cluster</taxon>
        <taxon>Candidatus Methanogasteraceae</taxon>
        <taxon>Candidatus Methanogaster</taxon>
    </lineage>
</organism>
<dbReference type="AlphaFoldDB" id="A0A7G9YJ76"/>
<name>A0A7G9YJ76_9EURY</name>
<feature type="domain" description="KaiC" evidence="3">
    <location>
        <begin position="3"/>
        <end position="242"/>
    </location>
</feature>
<dbReference type="EMBL" id="MT631415">
    <property type="protein sequence ID" value="QNO50251.1"/>
    <property type="molecule type" value="Genomic_DNA"/>
</dbReference>
<protein>
    <recommendedName>
        <fullName evidence="3">KaiC domain-containing protein</fullName>
    </recommendedName>
</protein>
<dbReference type="PANTHER" id="PTHR43637:SF1">
    <property type="entry name" value="UPF0273 PROTEIN TM_0370"/>
    <property type="match status" value="1"/>
</dbReference>
<evidence type="ECO:0000313" key="4">
    <source>
        <dbReference type="EMBL" id="QNO48060.1"/>
    </source>
</evidence>
<evidence type="ECO:0000313" key="5">
    <source>
        <dbReference type="EMBL" id="QNO48649.1"/>
    </source>
</evidence>
<dbReference type="InterPro" id="IPR014774">
    <property type="entry name" value="KaiC-like_dom"/>
</dbReference>
<dbReference type="Pfam" id="PF06745">
    <property type="entry name" value="ATPase"/>
    <property type="match status" value="1"/>
</dbReference>
<accession>A0A7G9YJ76</accession>
<dbReference type="EMBL" id="MT631357">
    <property type="protein sequence ID" value="QNO48649.1"/>
    <property type="molecule type" value="Genomic_DNA"/>
</dbReference>
<dbReference type="PANTHER" id="PTHR43637">
    <property type="entry name" value="UPF0273 PROTEIN TM_0370"/>
    <property type="match status" value="1"/>
</dbReference>
<keyword evidence="2" id="KW-0067">ATP-binding</keyword>